<keyword evidence="13" id="KW-0325">Glycoprotein</keyword>
<evidence type="ECO:0000256" key="9">
    <source>
        <dbReference type="ARBA" id="ARBA00022889"/>
    </source>
</evidence>
<dbReference type="FunFam" id="2.60.40.60:FF:000039">
    <property type="entry name" value="FAT atypical cadherin 3"/>
    <property type="match status" value="2"/>
</dbReference>
<dbReference type="CDD" id="cd00110">
    <property type="entry name" value="LamG"/>
    <property type="match status" value="2"/>
</dbReference>
<dbReference type="SUPFAM" id="SSF57196">
    <property type="entry name" value="EGF/Laminin"/>
    <property type="match status" value="2"/>
</dbReference>
<feature type="disulfide bond" evidence="15">
    <location>
        <begin position="2225"/>
        <end position="2234"/>
    </location>
</feature>
<feature type="domain" description="EGF-like" evidence="19">
    <location>
        <begin position="2178"/>
        <end position="2235"/>
    </location>
</feature>
<dbReference type="PROSITE" id="PS50268">
    <property type="entry name" value="CADHERIN_2"/>
    <property type="match status" value="18"/>
</dbReference>
<dbReference type="SMART" id="SM00282">
    <property type="entry name" value="LamG"/>
    <property type="match status" value="2"/>
</dbReference>
<feature type="domain" description="Cadherin" evidence="20">
    <location>
        <begin position="596"/>
        <end position="707"/>
    </location>
</feature>
<dbReference type="CDD" id="cd11304">
    <property type="entry name" value="Cadherin_repeat"/>
    <property type="match status" value="18"/>
</dbReference>
<dbReference type="FunFam" id="2.60.40.60:FF:000037">
    <property type="entry name" value="FAT atypical cadherin 1"/>
    <property type="match status" value="1"/>
</dbReference>
<feature type="domain" description="Laminin G" evidence="18">
    <location>
        <begin position="2624"/>
        <end position="2808"/>
    </location>
</feature>
<evidence type="ECO:0000256" key="14">
    <source>
        <dbReference type="PROSITE-ProRule" id="PRU00043"/>
    </source>
</evidence>
<evidence type="ECO:0000313" key="22">
    <source>
        <dbReference type="Proteomes" id="UP000678499"/>
    </source>
</evidence>
<feature type="domain" description="Cadherin" evidence="20">
    <location>
        <begin position="491"/>
        <end position="595"/>
    </location>
</feature>
<dbReference type="GO" id="GO:0016327">
    <property type="term" value="C:apicolateral plasma membrane"/>
    <property type="evidence" value="ECO:0007669"/>
    <property type="project" value="UniProtKB-ARBA"/>
</dbReference>
<evidence type="ECO:0000256" key="11">
    <source>
        <dbReference type="ARBA" id="ARBA00023136"/>
    </source>
</evidence>
<dbReference type="InterPro" id="IPR020894">
    <property type="entry name" value="Cadherin_CS"/>
</dbReference>
<feature type="region of interest" description="Disordered" evidence="16">
    <location>
        <begin position="3133"/>
        <end position="3240"/>
    </location>
</feature>
<dbReference type="SMART" id="SM00112">
    <property type="entry name" value="CA"/>
    <property type="match status" value="18"/>
</dbReference>
<feature type="compositionally biased region" description="Pro residues" evidence="16">
    <location>
        <begin position="3168"/>
        <end position="3181"/>
    </location>
</feature>
<dbReference type="GO" id="GO:0090251">
    <property type="term" value="P:protein localization involved in establishment of planar polarity"/>
    <property type="evidence" value="ECO:0007669"/>
    <property type="project" value="UniProtKB-ARBA"/>
</dbReference>
<feature type="domain" description="Cadherin" evidence="20">
    <location>
        <begin position="1127"/>
        <end position="1227"/>
    </location>
</feature>
<dbReference type="FunFam" id="2.60.40.60:FF:000080">
    <property type="entry name" value="FAT atypical cadherin 1"/>
    <property type="match status" value="2"/>
</dbReference>
<dbReference type="FunFam" id="2.60.40.60:FF:000118">
    <property type="entry name" value="protocadherin Fat 4"/>
    <property type="match status" value="1"/>
</dbReference>
<dbReference type="InterPro" id="IPR000742">
    <property type="entry name" value="EGF"/>
</dbReference>
<feature type="compositionally biased region" description="Polar residues" evidence="16">
    <location>
        <begin position="3136"/>
        <end position="3164"/>
    </location>
</feature>
<dbReference type="Proteomes" id="UP000678499">
    <property type="component" value="Unassembled WGS sequence"/>
</dbReference>
<keyword evidence="3 15" id="KW-0245">EGF-like domain</keyword>
<dbReference type="PROSITE" id="PS50025">
    <property type="entry name" value="LAM_G_DOMAIN"/>
    <property type="match status" value="2"/>
</dbReference>
<evidence type="ECO:0000256" key="8">
    <source>
        <dbReference type="ARBA" id="ARBA00022837"/>
    </source>
</evidence>
<feature type="domain" description="Cadherin" evidence="20">
    <location>
        <begin position="277"/>
        <end position="386"/>
    </location>
</feature>
<dbReference type="SMART" id="SM00181">
    <property type="entry name" value="EGF"/>
    <property type="match status" value="5"/>
</dbReference>
<feature type="transmembrane region" description="Helical" evidence="17">
    <location>
        <begin position="2822"/>
        <end position="2847"/>
    </location>
</feature>
<keyword evidence="6" id="KW-0732">Signal</keyword>
<feature type="disulfide bond" evidence="15">
    <location>
        <begin position="2288"/>
        <end position="2305"/>
    </location>
</feature>
<feature type="domain" description="Cadherin" evidence="20">
    <location>
        <begin position="812"/>
        <end position="921"/>
    </location>
</feature>
<evidence type="ECO:0000256" key="5">
    <source>
        <dbReference type="ARBA" id="ARBA00022723"/>
    </source>
</evidence>
<name>A0A7R9G9S6_9CRUS</name>
<feature type="domain" description="Cadherin" evidence="20">
    <location>
        <begin position="1567"/>
        <end position="1672"/>
    </location>
</feature>
<dbReference type="InterPro" id="IPR013320">
    <property type="entry name" value="ConA-like_dom_sf"/>
</dbReference>
<dbReference type="Pfam" id="PF02210">
    <property type="entry name" value="Laminin_G_2"/>
    <property type="match status" value="1"/>
</dbReference>
<evidence type="ECO:0000256" key="7">
    <source>
        <dbReference type="ARBA" id="ARBA00022737"/>
    </source>
</evidence>
<keyword evidence="2" id="KW-1003">Cell membrane</keyword>
<feature type="compositionally biased region" description="Polar residues" evidence="16">
    <location>
        <begin position="3087"/>
        <end position="3110"/>
    </location>
</feature>
<dbReference type="GO" id="GO:0005509">
    <property type="term" value="F:calcium ion binding"/>
    <property type="evidence" value="ECO:0007669"/>
    <property type="project" value="UniProtKB-UniRule"/>
</dbReference>
<dbReference type="InterPro" id="IPR000152">
    <property type="entry name" value="EGF-type_Asp/Asn_hydroxyl_site"/>
</dbReference>
<dbReference type="FunFam" id="2.60.40.60:FF:000033">
    <property type="entry name" value="FAT atypical cadherin 1"/>
    <property type="match status" value="2"/>
</dbReference>
<dbReference type="PROSITE" id="PS50026">
    <property type="entry name" value="EGF_3"/>
    <property type="match status" value="5"/>
</dbReference>
<feature type="domain" description="Cadherin" evidence="20">
    <location>
        <begin position="1779"/>
        <end position="1884"/>
    </location>
</feature>
<dbReference type="FunFam" id="2.60.40.60:FF:000123">
    <property type="entry name" value="Protocadherin beta 4"/>
    <property type="match status" value="2"/>
</dbReference>
<evidence type="ECO:0000313" key="21">
    <source>
        <dbReference type="EMBL" id="CAD7273106.1"/>
    </source>
</evidence>
<dbReference type="PANTHER" id="PTHR24027:SF438">
    <property type="entry name" value="CADHERIN 23"/>
    <property type="match status" value="1"/>
</dbReference>
<dbReference type="EMBL" id="CAJPEX010000095">
    <property type="protein sequence ID" value="CAG0913258.1"/>
    <property type="molecule type" value="Genomic_DNA"/>
</dbReference>
<dbReference type="GO" id="GO:0045296">
    <property type="term" value="F:cadherin binding"/>
    <property type="evidence" value="ECO:0007669"/>
    <property type="project" value="TreeGrafter"/>
</dbReference>
<keyword evidence="22" id="KW-1185">Reference proteome</keyword>
<feature type="domain" description="Cadherin" evidence="20">
    <location>
        <begin position="1021"/>
        <end position="1127"/>
    </location>
</feature>
<feature type="disulfide bond" evidence="15">
    <location>
        <begin position="2579"/>
        <end position="2588"/>
    </location>
</feature>
<dbReference type="GO" id="GO:0007156">
    <property type="term" value="P:homophilic cell adhesion via plasma membrane adhesion molecules"/>
    <property type="evidence" value="ECO:0007669"/>
    <property type="project" value="InterPro"/>
</dbReference>
<dbReference type="Pfam" id="PF00028">
    <property type="entry name" value="Cadherin"/>
    <property type="match status" value="18"/>
</dbReference>
<keyword evidence="12 15" id="KW-1015">Disulfide bond</keyword>
<evidence type="ECO:0000256" key="10">
    <source>
        <dbReference type="ARBA" id="ARBA00022989"/>
    </source>
</evidence>
<evidence type="ECO:0000256" key="13">
    <source>
        <dbReference type="ARBA" id="ARBA00023180"/>
    </source>
</evidence>
<evidence type="ECO:0000256" key="4">
    <source>
        <dbReference type="ARBA" id="ARBA00022692"/>
    </source>
</evidence>
<dbReference type="OrthoDB" id="6252479at2759"/>
<feature type="disulfide bond" evidence="15">
    <location>
        <begin position="2265"/>
        <end position="2274"/>
    </location>
</feature>
<evidence type="ECO:0000256" key="17">
    <source>
        <dbReference type="SAM" id="Phobius"/>
    </source>
</evidence>
<evidence type="ECO:0000259" key="18">
    <source>
        <dbReference type="PROSITE" id="PS50025"/>
    </source>
</evidence>
<dbReference type="FunFam" id="2.60.40.60:FF:000020">
    <property type="entry name" value="Dachsous cadherin-related 1b"/>
    <property type="match status" value="1"/>
</dbReference>
<feature type="disulfide bond" evidence="15">
    <location>
        <begin position="2246"/>
        <end position="2263"/>
    </location>
</feature>
<dbReference type="GO" id="GO:0016342">
    <property type="term" value="C:catenin complex"/>
    <property type="evidence" value="ECO:0007669"/>
    <property type="project" value="TreeGrafter"/>
</dbReference>
<dbReference type="InterPro" id="IPR015919">
    <property type="entry name" value="Cadherin-like_sf"/>
</dbReference>
<feature type="region of interest" description="Disordered" evidence="16">
    <location>
        <begin position="3332"/>
        <end position="3360"/>
    </location>
</feature>
<dbReference type="FunFam" id="2.60.40.60:FF:000106">
    <property type="entry name" value="FAT atypical cadherin 4"/>
    <property type="match status" value="1"/>
</dbReference>
<dbReference type="PROSITE" id="PS00010">
    <property type="entry name" value="ASX_HYDROXYL"/>
    <property type="match status" value="1"/>
</dbReference>
<keyword evidence="5" id="KW-0479">Metal-binding</keyword>
<feature type="domain" description="Cadherin" evidence="20">
    <location>
        <begin position="1893"/>
        <end position="1991"/>
    </location>
</feature>
<dbReference type="SUPFAM" id="SSF49313">
    <property type="entry name" value="Cadherin-like"/>
    <property type="match status" value="18"/>
</dbReference>
<dbReference type="InterPro" id="IPR001881">
    <property type="entry name" value="EGF-like_Ca-bd_dom"/>
</dbReference>
<feature type="region of interest" description="Disordered" evidence="16">
    <location>
        <begin position="2957"/>
        <end position="2988"/>
    </location>
</feature>
<evidence type="ECO:0000259" key="19">
    <source>
        <dbReference type="PROSITE" id="PS50026"/>
    </source>
</evidence>
<feature type="domain" description="EGF-like" evidence="19">
    <location>
        <begin position="2278"/>
        <end position="2317"/>
    </location>
</feature>
<gene>
    <name evidence="21" type="ORF">NMOB1V02_LOCUS1009</name>
</gene>
<feature type="disulfide bond" evidence="15">
    <location>
        <begin position="2345"/>
        <end position="2354"/>
    </location>
</feature>
<organism evidence="21">
    <name type="scientific">Notodromas monacha</name>
    <dbReference type="NCBI Taxonomy" id="399045"/>
    <lineage>
        <taxon>Eukaryota</taxon>
        <taxon>Metazoa</taxon>
        <taxon>Ecdysozoa</taxon>
        <taxon>Arthropoda</taxon>
        <taxon>Crustacea</taxon>
        <taxon>Oligostraca</taxon>
        <taxon>Ostracoda</taxon>
        <taxon>Podocopa</taxon>
        <taxon>Podocopida</taxon>
        <taxon>Cypridocopina</taxon>
        <taxon>Cypridoidea</taxon>
        <taxon>Cyprididae</taxon>
        <taxon>Notodromas</taxon>
    </lineage>
</organism>
<evidence type="ECO:0000256" key="2">
    <source>
        <dbReference type="ARBA" id="ARBA00022475"/>
    </source>
</evidence>
<evidence type="ECO:0000256" key="3">
    <source>
        <dbReference type="ARBA" id="ARBA00022536"/>
    </source>
</evidence>
<reference evidence="21" key="1">
    <citation type="submission" date="2020-11" db="EMBL/GenBank/DDBJ databases">
        <authorList>
            <person name="Tran Van P."/>
        </authorList>
    </citation>
    <scope>NUCLEOTIDE SEQUENCE</scope>
</reference>
<accession>A0A7R9G9S6</accession>
<feature type="domain" description="Cadherin" evidence="20">
    <location>
        <begin position="916"/>
        <end position="1020"/>
    </location>
</feature>
<comment type="caution">
    <text evidence="15">Lacks conserved residue(s) required for the propagation of feature annotation.</text>
</comment>
<dbReference type="InterPro" id="IPR001791">
    <property type="entry name" value="Laminin_G"/>
</dbReference>
<protein>
    <submittedName>
        <fullName evidence="21">Uncharacterized protein</fullName>
    </submittedName>
</protein>
<feature type="region of interest" description="Disordered" evidence="16">
    <location>
        <begin position="3075"/>
        <end position="3110"/>
    </location>
</feature>
<feature type="domain" description="Cadherin" evidence="20">
    <location>
        <begin position="393"/>
        <end position="490"/>
    </location>
</feature>
<dbReference type="SMART" id="SM00179">
    <property type="entry name" value="EGF_CA"/>
    <property type="match status" value="4"/>
</dbReference>
<evidence type="ECO:0000256" key="6">
    <source>
        <dbReference type="ARBA" id="ARBA00022729"/>
    </source>
</evidence>
<feature type="domain" description="Cadherin" evidence="20">
    <location>
        <begin position="63"/>
        <end position="171"/>
    </location>
</feature>
<dbReference type="PROSITE" id="PS01186">
    <property type="entry name" value="EGF_2"/>
    <property type="match status" value="2"/>
</dbReference>
<dbReference type="PROSITE" id="PS00232">
    <property type="entry name" value="CADHERIN_1"/>
    <property type="match status" value="9"/>
</dbReference>
<feature type="domain" description="EGF-like" evidence="19">
    <location>
        <begin position="2319"/>
        <end position="2355"/>
    </location>
</feature>
<dbReference type="FunFam" id="2.60.40.60:FF:000035">
    <property type="entry name" value="Protocadherin Fat 3"/>
    <property type="match status" value="1"/>
</dbReference>
<dbReference type="GO" id="GO:0016477">
    <property type="term" value="P:cell migration"/>
    <property type="evidence" value="ECO:0007669"/>
    <property type="project" value="TreeGrafter"/>
</dbReference>
<dbReference type="GO" id="GO:0007163">
    <property type="term" value="P:establishment or maintenance of cell polarity"/>
    <property type="evidence" value="ECO:0007669"/>
    <property type="project" value="UniProtKB-ARBA"/>
</dbReference>
<feature type="domain" description="EGF-like" evidence="19">
    <location>
        <begin position="2550"/>
        <end position="2589"/>
    </location>
</feature>
<evidence type="ECO:0000259" key="20">
    <source>
        <dbReference type="PROSITE" id="PS50268"/>
    </source>
</evidence>
<dbReference type="EMBL" id="OA882132">
    <property type="protein sequence ID" value="CAD7273106.1"/>
    <property type="molecule type" value="Genomic_DNA"/>
</dbReference>
<dbReference type="PROSITE" id="PS00022">
    <property type="entry name" value="EGF_1"/>
    <property type="match status" value="4"/>
</dbReference>
<dbReference type="PRINTS" id="PR00205">
    <property type="entry name" value="CADHERIN"/>
</dbReference>
<sequence length="3360" mass="363086">MTFMTHFTPSISTFQMCVLHSQNVPTEIAELNRNIPGNIMNDVNGVEVKVTVVDKNDTPPSWDGHPSVFAVSEDLSPGQAVATVRAVDADSAGHITYEFVTKAGQKPSAKPEGTDVFAVDPSRGVVSLLRPLDREQKAEYAMVVRAKDGVQFSDFDIVIKVTDTNDNAPQFDEPRYSIEVDEDEVRGAVVGSVHAGDADEGANGLVSYSVISDWANDVFSLNPVTGVFTLASRLDYEQVQHYIFVVEAKDAGTPSLSSTVSVYFNVMDLNDNAPVFDPMSFSDRVYENTTVGAPVLTVAATDQDSGLNGKLEYTLEEEGDENDPTFGIHGENGTIFTRKELDRERRSTYNLVVIATDLCPDIDARLSSSIQVTIIVEDVNDVVPEFVGPTVGSVTENAPPNTVVMAVKAKDADEGRNSYVEYFLERGVGSEKFEMGAVDGLIRVRGSLDREATPYYRLEIVARDRGSPSLSASTTVTVQVLDANDNAPMFDPRHYSATVPENATIGLSVLQVSATDLDSELNARIRYAIVDGDASRDFMIAEDSGVIRVAKTLNFENHPHYVITVQAEDSGQEVMYDSATVSITVTDMNDNAPLFLDSPYVIYVREQDVDSKRSFSETDARIGRVTAYDADGPPHNRITYLLKDGDKDKFAIDMNNGEIKLKSGLDRETQSDYELVIAAMDSGTPRLTGTGTVRIIVTDINDHGPVFDTIRYVARVAENAPIATSVVSIRAKDADDGLNGRVVYSLLENEGKFGIDEITGIVVTTAELDREERDEYALVVAASDSALSDSRTSYANLTVVVTDVNDNAPKFLSDVAVARVPDPLEQGTFVFGCEVVDADAGENGTMFYYLDGPDADLFTVNEDTGIVTAARKLTSLQNGKKFSFDLVVADKGEPGLTSVRTIDVYLHPGSEFPECDEFPDTVSFSEDEPIGTKAGKTRAKPKSGDRASLAYRIIAGNNDRSFAVDATNGEIFVSNRLDHESRAFYELWVEARDSGLDPQLGTVVRLAVNVTDVNDNAPVFEEFVYNAAVMEAEAPPKLVAKVSAVDADTGENKRVTYRIDDRSASVSPIFEIDPVSGEIHSKIELDRERVDKYSFVVEAVDHGDPQKTGTSVVVVTVVDKNDNPPRFTRLFSVNVTENAPIGTFVIQVTSSDKDIGANGNATYSFTENPGGKFRIDGASGNVTVAAPIDREARAEYSLKVSAVDGSWRAETPLTITVLDENDNAPVFESPHYAFSFPETDANVTDVSKLVVGVVRATDKDKAGPNSALSYSLKHPSDFFAVDPGTGRIFPKRAVVFEGGATSSPENEYSVQVVAVDQGKPPMSSECTVGITVVKANKSPPKFLREAYSSPVPETALFAQRVVQISAVDADFNAIDSDRMSDEGEDTGVTYETVGGNGTQLFGVEAKSGWIVTSQPLLGRRNSVYDLVVRATDNGIPPLFTEVRVTLVLTGQNRFAPVFTSTRPYVVAVEENAALGKPIVTLTATDDDGADNLNGAVRYFISAGNERGKFAINARSGTITVAESLDYDAISRYVINVTATDSGFLQNSAETAVIVSIVDVNDNAPVFVKGNFEFHIEENFGADVLVGKVEARDADSSPFNVIRYSIKDQKAKESFKINPETGEIYATKSFDYEETSRFDFLVTAWNPDAPDTMVSSSTVAVLITGENEFYPKFVQPSFHFTVSESARIGEVAGKVRAVDSDAGADGQVYYLLVGSSNDRGFYVEKDSGNVVVSRRLDREIQSRVVLTVLAKNGGSILGNDTDEAQVVVSIEDGNDPPAFTREIYSKTLQEDADVGTVVLAVKAVDKDVNPDNNQFTYTMLKGNVDKAFNIHPISGVVQLVGKLDRETTHEYDLVVGAVDTGNPPETGTATVRIVVADANDNAPEFDTQEILGYVTENRPAGTSVLVLRPFDRDGDKNGAPFTFNVVSGDDDVLAVNPRTGVVRTAKVLDREAIAELRIDVQVEDSGSPRLKSVYPVKVQVLDENDTPSTPRSLDVRVFSLGAAFPGGKIADVRPNDADSTGNYNCRLVSNAPRLRMFSIPSGCDLHMSTVDTDVAQRLSIIGNDGRHPDVTSSVNVKFRSLPTTVLPQSSTLRITNITSTEFLAKFHDAFVDVVQNILAFGQQLLVFSVVDRTDSGVSEVRVSVSVESAEGFSSPSRALLDTKHRLAQLFGAKRSLTLDYDPCRKNPCKNDGACAVTGVDGVLKSAFSPSLGLTGPEVAKDFTCQCRAGFEGKVCDIRRDPCFPNPCLFDGVCSGDRSTSEFTCRCPEGRQGKRCEKRKRNACEEEEPCKNGGSCRTTDDDAGFFCLCRAGYRGRSCEVTSESCRPNPCLNGGTCMDLKPGYKCQCAPNYFGAHCAESSFGFSSLSYMTFGSLDATTNDVSITFSTNKPNGLLLYNFGLQTGGRSDFVAVEIVGGRPRFSYGGARTAISSIALETFVADGRWYKVTATRNSRVMSLSVGNCSHEAGASLVCRECRDTGCYVDDTGTIGTLNFNGKPLFVGGVDSMAHARERPGQILADDFVGCVESLMINGRSLNLSAPTASRGISDTCNRRQVCSGGDSDPCAPRGVCLDHWDRAVCKCDNGLTAPDCGDAFRPISLAGNGFVEFKVTESLRRRHIFAGDDHYNGAGRWRRQSDATATGFASTTINTALSFKFRTVDTSGVLLHATSAVDYTLIYIQEGALWYSSKLGENFPVNMSLSTGRYGPLDISDGSWHNLTLILGTQALTFELNGNPVGDELDPNTIHNFIDPYLTSLTFGGTRDVTLLGNEADTGFQGCLSSFVVAEQVQVFNGTGVSMLDSRFVGHVDFGCSAAVLGAAAATDPLSIGVTLVIVFFVALLVAILVSFVVFRFRRRTKRTKSPRPVHVQHHVNLKQNSGNQAIRENNNGVNGNGVGVVQQASAPMAPETTVVVGRHHVHQDSGYVENGDMLGQDDGIKFHLAGKKMRELPISESVDGYGSVERFQPQTRPDLLESRESVNKSPGGLSYHSNGLDEHHMLRSRELLHMTMGMDMGISEPAEHYDLENASSIAPSDIDIIYHYRGYRDGNVRKYHHKPGRSPLNFPGDKMMMRRQSPGLVPVTGGVGNGVGNSAQDKMQSTPLARLSPSSELSQQTGPRILTLQDISGKPLQRALLAASPSRPLNSERSMNSPVSHLTSNSSTTATGSYHSSKKPPPPPLAPGPKLVPRPRNSSLVSALDDVSTSSDERSPRPRRGKFSVAPSPATVDKAPHPAVADSSTDESGNDSFTCSEFEYDGYEKPDGVSVAVAPPSKGQTETRHVPATFRGSLSTLVASDDDSSFKATDGAQWEYFLDKWTRLETFQNMVGVFTDIAALPDSSGPGEKGHATVSAVAASVPPQNHNEEYV</sequence>
<dbReference type="Gene3D" id="2.10.25.10">
    <property type="entry name" value="Laminin"/>
    <property type="match status" value="4"/>
</dbReference>
<feature type="domain" description="Cadherin" evidence="20">
    <location>
        <begin position="1673"/>
        <end position="1778"/>
    </location>
</feature>
<dbReference type="GO" id="GO:0048589">
    <property type="term" value="P:developmental growth"/>
    <property type="evidence" value="ECO:0007669"/>
    <property type="project" value="UniProtKB-ARBA"/>
</dbReference>
<dbReference type="Gene3D" id="2.60.120.200">
    <property type="match status" value="2"/>
</dbReference>
<dbReference type="GO" id="GO:0008013">
    <property type="term" value="F:beta-catenin binding"/>
    <property type="evidence" value="ECO:0007669"/>
    <property type="project" value="TreeGrafter"/>
</dbReference>
<dbReference type="CDD" id="cd00054">
    <property type="entry name" value="EGF_CA"/>
    <property type="match status" value="3"/>
</dbReference>
<feature type="domain" description="Cadherin" evidence="20">
    <location>
        <begin position="172"/>
        <end position="276"/>
    </location>
</feature>
<evidence type="ECO:0000256" key="12">
    <source>
        <dbReference type="ARBA" id="ARBA00023157"/>
    </source>
</evidence>
<dbReference type="Pfam" id="PF00054">
    <property type="entry name" value="Laminin_G_1"/>
    <property type="match status" value="1"/>
</dbReference>
<keyword evidence="8 14" id="KW-0106">Calcium</keyword>
<feature type="compositionally biased region" description="Low complexity" evidence="16">
    <location>
        <begin position="3343"/>
        <end position="3352"/>
    </location>
</feature>
<keyword evidence="11 17" id="KW-0472">Membrane</keyword>
<comment type="subcellular location">
    <subcellularLocation>
        <location evidence="1">Cell membrane</location>
        <topology evidence="1">Single-pass type I membrane protein</topology>
    </subcellularLocation>
</comment>
<dbReference type="Gene3D" id="2.60.40.60">
    <property type="entry name" value="Cadherins"/>
    <property type="match status" value="18"/>
</dbReference>
<dbReference type="PANTHER" id="PTHR24027">
    <property type="entry name" value="CADHERIN-23"/>
    <property type="match status" value="1"/>
</dbReference>
<dbReference type="GO" id="GO:0048513">
    <property type="term" value="P:animal organ development"/>
    <property type="evidence" value="ECO:0007669"/>
    <property type="project" value="UniProtKB-ARBA"/>
</dbReference>
<feature type="domain" description="Cadherin" evidence="20">
    <location>
        <begin position="1343"/>
        <end position="1458"/>
    </location>
</feature>
<keyword evidence="4 17" id="KW-0812">Transmembrane</keyword>
<proteinExistence type="predicted"/>
<keyword evidence="9" id="KW-0130">Cell adhesion</keyword>
<keyword evidence="10 17" id="KW-1133">Transmembrane helix</keyword>
<evidence type="ECO:0000256" key="15">
    <source>
        <dbReference type="PROSITE-ProRule" id="PRU00076"/>
    </source>
</evidence>
<feature type="domain" description="Cadherin" evidence="20">
    <location>
        <begin position="1228"/>
        <end position="1342"/>
    </location>
</feature>
<dbReference type="InterPro" id="IPR002126">
    <property type="entry name" value="Cadherin-like_dom"/>
</dbReference>
<feature type="domain" description="Cadherin" evidence="20">
    <location>
        <begin position="708"/>
        <end position="811"/>
    </location>
</feature>
<evidence type="ECO:0000256" key="1">
    <source>
        <dbReference type="ARBA" id="ARBA00004251"/>
    </source>
</evidence>
<feature type="domain" description="EGF-like" evidence="19">
    <location>
        <begin position="2237"/>
        <end position="2275"/>
    </location>
</feature>
<dbReference type="Pfam" id="PF00008">
    <property type="entry name" value="EGF"/>
    <property type="match status" value="1"/>
</dbReference>
<feature type="domain" description="Cadherin" evidence="20">
    <location>
        <begin position="1460"/>
        <end position="1566"/>
    </location>
</feature>
<feature type="domain" description="Laminin G" evidence="18">
    <location>
        <begin position="2356"/>
        <end position="2548"/>
    </location>
</feature>
<dbReference type="FunFam" id="2.10.25.10:FF:000066">
    <property type="entry name" value="FAT atypical cadherin 4"/>
    <property type="match status" value="1"/>
</dbReference>
<dbReference type="FunFam" id="2.60.40.60:FF:000116">
    <property type="entry name" value="Dachsous cadherin-related 2"/>
    <property type="match status" value="1"/>
</dbReference>
<dbReference type="SUPFAM" id="SSF49899">
    <property type="entry name" value="Concanavalin A-like lectins/glucanases"/>
    <property type="match status" value="2"/>
</dbReference>
<feature type="disulfide bond" evidence="15">
    <location>
        <begin position="2307"/>
        <end position="2316"/>
    </location>
</feature>
<dbReference type="InterPro" id="IPR039808">
    <property type="entry name" value="Cadherin"/>
</dbReference>
<dbReference type="GO" id="GO:0035332">
    <property type="term" value="P:positive regulation of hippo signaling"/>
    <property type="evidence" value="ECO:0007669"/>
    <property type="project" value="UniProtKB-ARBA"/>
</dbReference>
<evidence type="ECO:0000256" key="16">
    <source>
        <dbReference type="SAM" id="MobiDB-lite"/>
    </source>
</evidence>
<keyword evidence="7" id="KW-0677">Repeat</keyword>